<dbReference type="EMBL" id="OV725080">
    <property type="protein sequence ID" value="CAH1398863.1"/>
    <property type="molecule type" value="Genomic_DNA"/>
</dbReference>
<organism evidence="10 11">
    <name type="scientific">Nezara viridula</name>
    <name type="common">Southern green stink bug</name>
    <name type="synonym">Cimex viridulus</name>
    <dbReference type="NCBI Taxonomy" id="85310"/>
    <lineage>
        <taxon>Eukaryota</taxon>
        <taxon>Metazoa</taxon>
        <taxon>Ecdysozoa</taxon>
        <taxon>Arthropoda</taxon>
        <taxon>Hexapoda</taxon>
        <taxon>Insecta</taxon>
        <taxon>Pterygota</taxon>
        <taxon>Neoptera</taxon>
        <taxon>Paraneoptera</taxon>
        <taxon>Hemiptera</taxon>
        <taxon>Heteroptera</taxon>
        <taxon>Panheteroptera</taxon>
        <taxon>Pentatomomorpha</taxon>
        <taxon>Pentatomoidea</taxon>
        <taxon>Pentatomidae</taxon>
        <taxon>Pentatominae</taxon>
        <taxon>Nezara</taxon>
    </lineage>
</organism>
<dbReference type="InterPro" id="IPR003280">
    <property type="entry name" value="2pore_dom_K_chnl"/>
</dbReference>
<evidence type="ECO:0000259" key="9">
    <source>
        <dbReference type="Pfam" id="PF07885"/>
    </source>
</evidence>
<dbReference type="OrthoDB" id="297496at2759"/>
<gene>
    <name evidence="10" type="ORF">NEZAVI_LOCUS8434</name>
</gene>
<accession>A0A9P0HAU2</accession>
<keyword evidence="2" id="KW-0813">Transport</keyword>
<evidence type="ECO:0000313" key="10">
    <source>
        <dbReference type="EMBL" id="CAH1398863.1"/>
    </source>
</evidence>
<name>A0A9P0HAU2_NEZVI</name>
<dbReference type="PANTHER" id="PTHR11003:SF352">
    <property type="entry name" value="BCDNA.GH04802-RELATED"/>
    <property type="match status" value="1"/>
</dbReference>
<evidence type="ECO:0000256" key="3">
    <source>
        <dbReference type="ARBA" id="ARBA00022692"/>
    </source>
</evidence>
<evidence type="ECO:0000256" key="6">
    <source>
        <dbReference type="ARBA" id="ARBA00023136"/>
    </source>
</evidence>
<dbReference type="Pfam" id="PF07885">
    <property type="entry name" value="Ion_trans_2"/>
    <property type="match status" value="1"/>
</dbReference>
<keyword evidence="7" id="KW-0407">Ion channel</keyword>
<dbReference type="GO" id="GO:0005886">
    <property type="term" value="C:plasma membrane"/>
    <property type="evidence" value="ECO:0007669"/>
    <property type="project" value="TreeGrafter"/>
</dbReference>
<keyword evidence="5" id="KW-0406">Ion transport</keyword>
<keyword evidence="4 8" id="KW-1133">Transmembrane helix</keyword>
<feature type="transmembrane region" description="Helical" evidence="8">
    <location>
        <begin position="181"/>
        <end position="203"/>
    </location>
</feature>
<evidence type="ECO:0000256" key="2">
    <source>
        <dbReference type="ARBA" id="ARBA00022448"/>
    </source>
</evidence>
<dbReference type="PANTHER" id="PTHR11003">
    <property type="entry name" value="POTASSIUM CHANNEL, SUBFAMILY K"/>
    <property type="match status" value="1"/>
</dbReference>
<dbReference type="GO" id="GO:0015271">
    <property type="term" value="F:outward rectifier potassium channel activity"/>
    <property type="evidence" value="ECO:0007669"/>
    <property type="project" value="TreeGrafter"/>
</dbReference>
<dbReference type="GO" id="GO:0022841">
    <property type="term" value="F:potassium ion leak channel activity"/>
    <property type="evidence" value="ECO:0007669"/>
    <property type="project" value="TreeGrafter"/>
</dbReference>
<protein>
    <recommendedName>
        <fullName evidence="9">Potassium channel domain-containing protein</fullName>
    </recommendedName>
</protein>
<dbReference type="GO" id="GO:0030322">
    <property type="term" value="P:stabilization of membrane potential"/>
    <property type="evidence" value="ECO:0007669"/>
    <property type="project" value="TreeGrafter"/>
</dbReference>
<reference evidence="10" key="1">
    <citation type="submission" date="2022-01" db="EMBL/GenBank/DDBJ databases">
        <authorList>
            <person name="King R."/>
        </authorList>
    </citation>
    <scope>NUCLEOTIDE SEQUENCE</scope>
</reference>
<keyword evidence="6 8" id="KW-0472">Membrane</keyword>
<dbReference type="Proteomes" id="UP001152798">
    <property type="component" value="Chromosome 4"/>
</dbReference>
<evidence type="ECO:0000313" key="11">
    <source>
        <dbReference type="Proteomes" id="UP001152798"/>
    </source>
</evidence>
<evidence type="ECO:0000256" key="8">
    <source>
        <dbReference type="SAM" id="Phobius"/>
    </source>
</evidence>
<proteinExistence type="predicted"/>
<dbReference type="Gene3D" id="1.10.287.70">
    <property type="match status" value="1"/>
</dbReference>
<feature type="domain" description="Potassium channel" evidence="9">
    <location>
        <begin position="180"/>
        <end position="236"/>
    </location>
</feature>
<keyword evidence="11" id="KW-1185">Reference proteome</keyword>
<evidence type="ECO:0000256" key="7">
    <source>
        <dbReference type="ARBA" id="ARBA00023303"/>
    </source>
</evidence>
<dbReference type="InterPro" id="IPR013099">
    <property type="entry name" value="K_chnl_dom"/>
</dbReference>
<keyword evidence="3 8" id="KW-0812">Transmembrane</keyword>
<dbReference type="AlphaFoldDB" id="A0A9P0HAU2"/>
<evidence type="ECO:0000256" key="5">
    <source>
        <dbReference type="ARBA" id="ARBA00023065"/>
    </source>
</evidence>
<evidence type="ECO:0000256" key="1">
    <source>
        <dbReference type="ARBA" id="ARBA00004141"/>
    </source>
</evidence>
<feature type="transmembrane region" description="Helical" evidence="8">
    <location>
        <begin position="215"/>
        <end position="236"/>
    </location>
</feature>
<evidence type="ECO:0000256" key="4">
    <source>
        <dbReference type="ARBA" id="ARBA00022989"/>
    </source>
</evidence>
<sequence>MPRHLPAGIQHISIIGSWSNLDADGVYFMILQDTESQYQHKVYIDQLTYRYEAKLERIVHSNRLFPIYCQVGFLNLRSNTFTSQTKPLPPVGYQWSGGIREEGRSRMPLGVSQLAEMRHSQSCGSVSNAVFDIEIRVDVAERLNVLYQKNWTRLVDHELQQLELQVAGAVQAGLAEQDVHWSFFGSLLYSLSVITTIGCGNLGPKTTEGKLATMVYALVGVPLMLICFSHLGSILAELIQSAYSFLCTCSVRRKPNERLELEERRSMPRGLEVVGGGCGRAVCRLTSLESVLDYPSQKAMQHDSDDEDSPIRR</sequence>
<dbReference type="SUPFAM" id="SSF81324">
    <property type="entry name" value="Voltage-gated potassium channels"/>
    <property type="match status" value="1"/>
</dbReference>
<comment type="subcellular location">
    <subcellularLocation>
        <location evidence="1">Membrane</location>
        <topology evidence="1">Multi-pass membrane protein</topology>
    </subcellularLocation>
</comment>